<reference evidence="2" key="1">
    <citation type="journal article" date="2012" name="Nat. Biotechnol.">
        <title>Reference genome sequence of the model plant Setaria.</title>
        <authorList>
            <person name="Bennetzen J.L."/>
            <person name="Schmutz J."/>
            <person name="Wang H."/>
            <person name="Percifield R."/>
            <person name="Hawkins J."/>
            <person name="Pontaroli A.C."/>
            <person name="Estep M."/>
            <person name="Feng L."/>
            <person name="Vaughn J.N."/>
            <person name="Grimwood J."/>
            <person name="Jenkins J."/>
            <person name="Barry K."/>
            <person name="Lindquist E."/>
            <person name="Hellsten U."/>
            <person name="Deshpande S."/>
            <person name="Wang X."/>
            <person name="Wu X."/>
            <person name="Mitros T."/>
            <person name="Triplett J."/>
            <person name="Yang X."/>
            <person name="Ye C.Y."/>
            <person name="Mauro-Herrera M."/>
            <person name="Wang L."/>
            <person name="Li P."/>
            <person name="Sharma M."/>
            <person name="Sharma R."/>
            <person name="Ronald P.C."/>
            <person name="Panaud O."/>
            <person name="Kellogg E.A."/>
            <person name="Brutnell T.P."/>
            <person name="Doust A.N."/>
            <person name="Tuskan G.A."/>
            <person name="Rokhsar D."/>
            <person name="Devos K.M."/>
        </authorList>
    </citation>
    <scope>NUCLEOTIDE SEQUENCE [LARGE SCALE GENOMIC DNA]</scope>
    <source>
        <strain evidence="2">Yugu1</strain>
    </source>
</reference>
<name>A0A368PWN0_SETIT</name>
<keyword evidence="1" id="KW-0812">Transmembrane</keyword>
<keyword evidence="1" id="KW-1133">Transmembrane helix</keyword>
<dbReference type="EMBL" id="CM003529">
    <property type="protein sequence ID" value="RCV10062.1"/>
    <property type="molecule type" value="Genomic_DNA"/>
</dbReference>
<feature type="transmembrane region" description="Helical" evidence="1">
    <location>
        <begin position="45"/>
        <end position="66"/>
    </location>
</feature>
<proteinExistence type="predicted"/>
<sequence length="146" mass="16754">MRNVVSGEGEARRTTDYFSWALIWSKLPTHVTERNLLWEIGRSQISSLIILLFLVSSELVLLPWFVKVNSKMKDHRCGEKMPTGGICNVSFKENKRRNLIDTEETKAVNNTAKINSIQDTLFESFFNGSSTFNTFCFSSLMEAFRC</sequence>
<gene>
    <name evidence="2" type="ORF">SETIT_2G081500v2</name>
</gene>
<organism evidence="2">
    <name type="scientific">Setaria italica</name>
    <name type="common">Foxtail millet</name>
    <name type="synonym">Panicum italicum</name>
    <dbReference type="NCBI Taxonomy" id="4555"/>
    <lineage>
        <taxon>Eukaryota</taxon>
        <taxon>Viridiplantae</taxon>
        <taxon>Streptophyta</taxon>
        <taxon>Embryophyta</taxon>
        <taxon>Tracheophyta</taxon>
        <taxon>Spermatophyta</taxon>
        <taxon>Magnoliopsida</taxon>
        <taxon>Liliopsida</taxon>
        <taxon>Poales</taxon>
        <taxon>Poaceae</taxon>
        <taxon>PACMAD clade</taxon>
        <taxon>Panicoideae</taxon>
        <taxon>Panicodae</taxon>
        <taxon>Paniceae</taxon>
        <taxon>Cenchrinae</taxon>
        <taxon>Setaria</taxon>
    </lineage>
</organism>
<evidence type="ECO:0000256" key="1">
    <source>
        <dbReference type="SAM" id="Phobius"/>
    </source>
</evidence>
<dbReference type="AlphaFoldDB" id="A0A368PWN0"/>
<accession>A0A368PWN0</accession>
<evidence type="ECO:0000313" key="2">
    <source>
        <dbReference type="EMBL" id="RCV10062.1"/>
    </source>
</evidence>
<keyword evidence="1" id="KW-0472">Membrane</keyword>
<reference evidence="2" key="2">
    <citation type="submission" date="2015-07" db="EMBL/GenBank/DDBJ databases">
        <authorList>
            <person name="Noorani M."/>
        </authorList>
    </citation>
    <scope>NUCLEOTIDE SEQUENCE</scope>
    <source>
        <strain evidence="2">Yugu1</strain>
    </source>
</reference>
<protein>
    <submittedName>
        <fullName evidence="2">Uncharacterized protein</fullName>
    </submittedName>
</protein>